<accession>A0A8J2PJ93</accession>
<keyword evidence="1" id="KW-0472">Membrane</keyword>
<dbReference type="EMBL" id="CAJVCH010354142">
    <property type="protein sequence ID" value="CAG7815849.1"/>
    <property type="molecule type" value="Genomic_DNA"/>
</dbReference>
<feature type="non-terminal residue" evidence="2">
    <location>
        <position position="1"/>
    </location>
</feature>
<evidence type="ECO:0000313" key="2">
    <source>
        <dbReference type="EMBL" id="CAG7815849.1"/>
    </source>
</evidence>
<feature type="transmembrane region" description="Helical" evidence="1">
    <location>
        <begin position="87"/>
        <end position="107"/>
    </location>
</feature>
<name>A0A8J2PJ93_9HEXA</name>
<sequence length="265" mass="30213">MNKYRVGEAAKKPIDELYSQYQIPKSEPPIEERIPSPNHSVENLFTRVDSLSHLYRTERERNEGKALLWQQLKAMLIKKFLVNARKWSVATLQVIVPPMITLLILIITKTFPSFQNPTSLEISFKAYERVGLTTVLFNCVPESNLCSSFESFMNKSRRIEEIPDTSMVSFLLDETEKSIFNVNSKYILAIDQSDQSVEGDGKNLTVLFNNQPHHTPALGLNVLSNALLNYFGGKNKITVYNQPFNLHAKDEAFTEETWGTSFMVG</sequence>
<evidence type="ECO:0000313" key="3">
    <source>
        <dbReference type="Proteomes" id="UP000708208"/>
    </source>
</evidence>
<keyword evidence="3" id="KW-1185">Reference proteome</keyword>
<reference evidence="2" key="1">
    <citation type="submission" date="2021-06" db="EMBL/GenBank/DDBJ databases">
        <authorList>
            <person name="Hodson N. C."/>
            <person name="Mongue J. A."/>
            <person name="Jaron S. K."/>
        </authorList>
    </citation>
    <scope>NUCLEOTIDE SEQUENCE</scope>
</reference>
<evidence type="ECO:0000256" key="1">
    <source>
        <dbReference type="SAM" id="Phobius"/>
    </source>
</evidence>
<dbReference type="AlphaFoldDB" id="A0A8J2PJ93"/>
<dbReference type="Proteomes" id="UP000708208">
    <property type="component" value="Unassembled WGS sequence"/>
</dbReference>
<proteinExistence type="predicted"/>
<keyword evidence="1" id="KW-1133">Transmembrane helix</keyword>
<organism evidence="2 3">
    <name type="scientific">Allacma fusca</name>
    <dbReference type="NCBI Taxonomy" id="39272"/>
    <lineage>
        <taxon>Eukaryota</taxon>
        <taxon>Metazoa</taxon>
        <taxon>Ecdysozoa</taxon>
        <taxon>Arthropoda</taxon>
        <taxon>Hexapoda</taxon>
        <taxon>Collembola</taxon>
        <taxon>Symphypleona</taxon>
        <taxon>Sminthuridae</taxon>
        <taxon>Allacma</taxon>
    </lineage>
</organism>
<comment type="caution">
    <text evidence="2">The sequence shown here is derived from an EMBL/GenBank/DDBJ whole genome shotgun (WGS) entry which is preliminary data.</text>
</comment>
<gene>
    <name evidence="2" type="ORF">AFUS01_LOCUS26499</name>
</gene>
<keyword evidence="1" id="KW-0812">Transmembrane</keyword>
<protein>
    <submittedName>
        <fullName evidence="2">Uncharacterized protein</fullName>
    </submittedName>
</protein>